<reference evidence="3" key="1">
    <citation type="submission" date="2017-02" db="UniProtKB">
        <authorList>
            <consortium name="WormBaseParasite"/>
        </authorList>
    </citation>
    <scope>IDENTIFICATION</scope>
</reference>
<evidence type="ECO:0000313" key="3">
    <source>
        <dbReference type="WBParaSite" id="ACOC_0001216401-mRNA-1"/>
    </source>
</evidence>
<sequence length="101" mass="11124">MNIYTPADGLFQTHVTWEDIEADMQREFHSTASFGPNKSAKNISDCNVNICKTPDRRCLLWGTNALLSCPGSNAFTTTPCWSFVSSISQLILSISAISNHP</sequence>
<gene>
    <name evidence="1" type="ORF">ACOC_LOCUS12165</name>
</gene>
<protein>
    <submittedName>
        <fullName evidence="3">Molybdopterin domain-containing protein</fullName>
    </submittedName>
</protein>
<keyword evidence="2" id="KW-1185">Reference proteome</keyword>
<evidence type="ECO:0000313" key="2">
    <source>
        <dbReference type="Proteomes" id="UP000267027"/>
    </source>
</evidence>
<name>A0A0R3PZX0_ANGCS</name>
<dbReference type="EMBL" id="UYYA01004918">
    <property type="protein sequence ID" value="VDM63750.1"/>
    <property type="molecule type" value="Genomic_DNA"/>
</dbReference>
<dbReference type="AlphaFoldDB" id="A0A0R3PZX0"/>
<evidence type="ECO:0000313" key="1">
    <source>
        <dbReference type="EMBL" id="VDM63750.1"/>
    </source>
</evidence>
<reference evidence="1 2" key="2">
    <citation type="submission" date="2018-11" db="EMBL/GenBank/DDBJ databases">
        <authorList>
            <consortium name="Pathogen Informatics"/>
        </authorList>
    </citation>
    <scope>NUCLEOTIDE SEQUENCE [LARGE SCALE GENOMIC DNA]</scope>
    <source>
        <strain evidence="1 2">Costa Rica</strain>
    </source>
</reference>
<proteinExistence type="predicted"/>
<dbReference type="WBParaSite" id="ACOC_0001216401-mRNA-1">
    <property type="protein sequence ID" value="ACOC_0001216401-mRNA-1"/>
    <property type="gene ID" value="ACOC_0001216401"/>
</dbReference>
<dbReference type="InterPro" id="IPR012877">
    <property type="entry name" value="Dhs-27"/>
</dbReference>
<organism evidence="3">
    <name type="scientific">Angiostrongylus costaricensis</name>
    <name type="common">Nematode worm</name>
    <dbReference type="NCBI Taxonomy" id="334426"/>
    <lineage>
        <taxon>Eukaryota</taxon>
        <taxon>Metazoa</taxon>
        <taxon>Ecdysozoa</taxon>
        <taxon>Nematoda</taxon>
        <taxon>Chromadorea</taxon>
        <taxon>Rhabditida</taxon>
        <taxon>Rhabditina</taxon>
        <taxon>Rhabditomorpha</taxon>
        <taxon>Strongyloidea</taxon>
        <taxon>Metastrongylidae</taxon>
        <taxon>Angiostrongylus</taxon>
    </lineage>
</organism>
<dbReference type="Proteomes" id="UP000267027">
    <property type="component" value="Unassembled WGS sequence"/>
</dbReference>
<dbReference type="Pfam" id="PF07914">
    <property type="entry name" value="DUF1679"/>
    <property type="match status" value="1"/>
</dbReference>
<accession>A0A0R3PZX0</accession>
<dbReference type="OrthoDB" id="5786316at2759"/>